<dbReference type="AlphaFoldDB" id="A0A285F303"/>
<dbReference type="OrthoDB" id="9797092at2"/>
<dbReference type="EMBL" id="OBDZ01000001">
    <property type="protein sequence ID" value="SNY05689.1"/>
    <property type="molecule type" value="Genomic_DNA"/>
</dbReference>
<evidence type="ECO:0000256" key="2">
    <source>
        <dbReference type="ARBA" id="ARBA00022723"/>
    </source>
</evidence>
<evidence type="ECO:0000259" key="4">
    <source>
        <dbReference type="Pfam" id="PF01814"/>
    </source>
</evidence>
<organism evidence="5 6">
    <name type="scientific">Orenia metallireducens</name>
    <dbReference type="NCBI Taxonomy" id="1413210"/>
    <lineage>
        <taxon>Bacteria</taxon>
        <taxon>Bacillati</taxon>
        <taxon>Bacillota</taxon>
        <taxon>Clostridia</taxon>
        <taxon>Halanaerobiales</taxon>
        <taxon>Halobacteroidaceae</taxon>
        <taxon>Orenia</taxon>
    </lineage>
</organism>
<keyword evidence="2" id="KW-0479">Metal-binding</keyword>
<proteinExistence type="inferred from homology"/>
<comment type="similarity">
    <text evidence="1">Belongs to the hemerythrin family.</text>
</comment>
<gene>
    <name evidence="5" type="ORF">SAMN06265827_101118</name>
</gene>
<dbReference type="Proteomes" id="UP000219573">
    <property type="component" value="Unassembled WGS sequence"/>
</dbReference>
<evidence type="ECO:0000256" key="1">
    <source>
        <dbReference type="ARBA" id="ARBA00010587"/>
    </source>
</evidence>
<name>A0A285F303_9FIRM</name>
<evidence type="ECO:0000256" key="3">
    <source>
        <dbReference type="ARBA" id="ARBA00023004"/>
    </source>
</evidence>
<dbReference type="GO" id="GO:0046872">
    <property type="term" value="F:metal ion binding"/>
    <property type="evidence" value="ECO:0007669"/>
    <property type="project" value="UniProtKB-KW"/>
</dbReference>
<accession>A0A285F303</accession>
<keyword evidence="3" id="KW-0408">Iron</keyword>
<evidence type="ECO:0000313" key="6">
    <source>
        <dbReference type="Proteomes" id="UP000219573"/>
    </source>
</evidence>
<dbReference type="InterPro" id="IPR012827">
    <property type="entry name" value="Hemerythrin_metal-bd"/>
</dbReference>
<protein>
    <submittedName>
        <fullName evidence="5">Hemerythrin</fullName>
    </submittedName>
</protein>
<evidence type="ECO:0000313" key="5">
    <source>
        <dbReference type="EMBL" id="SNY05689.1"/>
    </source>
</evidence>
<dbReference type="InterPro" id="IPR050669">
    <property type="entry name" value="Hemerythrin"/>
</dbReference>
<dbReference type="NCBIfam" id="TIGR02481">
    <property type="entry name" value="hemeryth_dom"/>
    <property type="match status" value="1"/>
</dbReference>
<dbReference type="PANTHER" id="PTHR37164">
    <property type="entry name" value="BACTERIOHEMERYTHRIN"/>
    <property type="match status" value="1"/>
</dbReference>
<feature type="domain" description="Hemerythrin-like" evidence="4">
    <location>
        <begin position="12"/>
        <end position="132"/>
    </location>
</feature>
<dbReference type="CDD" id="cd12107">
    <property type="entry name" value="Hemerythrin"/>
    <property type="match status" value="1"/>
</dbReference>
<dbReference type="SUPFAM" id="SSF47188">
    <property type="entry name" value="Hemerythrin-like"/>
    <property type="match status" value="1"/>
</dbReference>
<dbReference type="RefSeq" id="WP_097016165.1">
    <property type="nucleotide sequence ID" value="NZ_OBDZ01000001.1"/>
</dbReference>
<keyword evidence="6" id="KW-1185">Reference proteome</keyword>
<dbReference type="Gene3D" id="1.20.120.50">
    <property type="entry name" value="Hemerythrin-like"/>
    <property type="match status" value="1"/>
</dbReference>
<sequence>MFIKWADDFNIGIELIDRQHQEIFRQTNNFLKKLEKNKDNREKSTETVEHLFYFLSDYFVTHFNDEEELQLKYKYPKYERHKEIHQNFIRKINKIKYEFFDEEESIDELVEIITDKIMEWLINHIAEEDTKISEYIKTHDIK</sequence>
<dbReference type="Pfam" id="PF01814">
    <property type="entry name" value="Hemerythrin"/>
    <property type="match status" value="1"/>
</dbReference>
<dbReference type="InterPro" id="IPR035938">
    <property type="entry name" value="Hemerythrin-like_sf"/>
</dbReference>
<dbReference type="PANTHER" id="PTHR37164:SF1">
    <property type="entry name" value="BACTERIOHEMERYTHRIN"/>
    <property type="match status" value="1"/>
</dbReference>
<dbReference type="InterPro" id="IPR012312">
    <property type="entry name" value="Hemerythrin-like"/>
</dbReference>
<reference evidence="6" key="1">
    <citation type="submission" date="2017-09" db="EMBL/GenBank/DDBJ databases">
        <authorList>
            <person name="Varghese N."/>
            <person name="Submissions S."/>
        </authorList>
    </citation>
    <scope>NUCLEOTIDE SEQUENCE [LARGE SCALE GENOMIC DNA]</scope>
    <source>
        <strain evidence="6">MSL47</strain>
    </source>
</reference>
<dbReference type="NCBIfam" id="NF033749">
    <property type="entry name" value="bact_hemeryth"/>
    <property type="match status" value="1"/>
</dbReference>